<evidence type="ECO:0000256" key="1">
    <source>
        <dbReference type="ARBA" id="ARBA00010139"/>
    </source>
</evidence>
<dbReference type="GO" id="GO:0004499">
    <property type="term" value="F:N,N-dimethylaniline monooxygenase activity"/>
    <property type="evidence" value="ECO:0007669"/>
    <property type="project" value="InterPro"/>
</dbReference>
<evidence type="ECO:0000256" key="2">
    <source>
        <dbReference type="ARBA" id="ARBA00022630"/>
    </source>
</evidence>
<dbReference type="SUPFAM" id="SSF51905">
    <property type="entry name" value="FAD/NAD(P)-binding domain"/>
    <property type="match status" value="1"/>
</dbReference>
<accession>A0A7W7R951</accession>
<keyword evidence="6" id="KW-1185">Reference proteome</keyword>
<dbReference type="PRINTS" id="PR00419">
    <property type="entry name" value="ADXRDTASE"/>
</dbReference>
<dbReference type="RefSeq" id="WP_184943935.1">
    <property type="nucleotide sequence ID" value="NZ_JACHJV010000002.1"/>
</dbReference>
<dbReference type="Pfam" id="PF00743">
    <property type="entry name" value="FMO-like"/>
    <property type="match status" value="1"/>
</dbReference>
<dbReference type="Gene3D" id="3.50.50.60">
    <property type="entry name" value="FAD/NAD(P)-binding domain"/>
    <property type="match status" value="2"/>
</dbReference>
<dbReference type="GO" id="GO:0050660">
    <property type="term" value="F:flavin adenine dinucleotide binding"/>
    <property type="evidence" value="ECO:0007669"/>
    <property type="project" value="InterPro"/>
</dbReference>
<dbReference type="InterPro" id="IPR036188">
    <property type="entry name" value="FAD/NAD-bd_sf"/>
</dbReference>
<comment type="similarity">
    <text evidence="1">Belongs to the FAD-binding monooxygenase family.</text>
</comment>
<evidence type="ECO:0000313" key="5">
    <source>
        <dbReference type="EMBL" id="MBB4927530.1"/>
    </source>
</evidence>
<evidence type="ECO:0000256" key="4">
    <source>
        <dbReference type="ARBA" id="ARBA00023002"/>
    </source>
</evidence>
<evidence type="ECO:0000313" key="6">
    <source>
        <dbReference type="Proteomes" id="UP000540506"/>
    </source>
</evidence>
<keyword evidence="4" id="KW-0560">Oxidoreductase</keyword>
<name>A0A7W7R951_KITKI</name>
<dbReference type="Proteomes" id="UP000540506">
    <property type="component" value="Unassembled WGS sequence"/>
</dbReference>
<keyword evidence="2" id="KW-0285">Flavoprotein</keyword>
<dbReference type="PANTHER" id="PTHR42877:SF4">
    <property type="entry name" value="FAD_NAD(P)-BINDING DOMAIN-CONTAINING PROTEIN-RELATED"/>
    <property type="match status" value="1"/>
</dbReference>
<dbReference type="GO" id="GO:0050661">
    <property type="term" value="F:NADP binding"/>
    <property type="evidence" value="ECO:0007669"/>
    <property type="project" value="InterPro"/>
</dbReference>
<keyword evidence="3" id="KW-0274">FAD</keyword>
<gene>
    <name evidence="5" type="ORF">FHR34_006625</name>
</gene>
<dbReference type="EMBL" id="JACHJV010000002">
    <property type="protein sequence ID" value="MBB4927530.1"/>
    <property type="molecule type" value="Genomic_DNA"/>
</dbReference>
<dbReference type="PANTHER" id="PTHR42877">
    <property type="entry name" value="L-ORNITHINE N(5)-MONOOXYGENASE-RELATED"/>
    <property type="match status" value="1"/>
</dbReference>
<organism evidence="5 6">
    <name type="scientific">Kitasatospora kifunensis</name>
    <name type="common">Streptomyces kifunensis</name>
    <dbReference type="NCBI Taxonomy" id="58351"/>
    <lineage>
        <taxon>Bacteria</taxon>
        <taxon>Bacillati</taxon>
        <taxon>Actinomycetota</taxon>
        <taxon>Actinomycetes</taxon>
        <taxon>Kitasatosporales</taxon>
        <taxon>Streptomycetaceae</taxon>
        <taxon>Kitasatospora</taxon>
    </lineage>
</organism>
<dbReference type="AlphaFoldDB" id="A0A7W7R951"/>
<sequence length="500" mass="55541">MDKPDKSQLSVAVVGAGAAGLCMGVKLRSSGFENFVIYERASEVGGVWRDNTYPGLTCDVPSRAFTFSFSPNSQWSDVFSKGTEISAYLRQLVDRHQLGHHLRVGEGVEAAHFLDGQWQLTTTQGSVESYDILLCATGLLVNPRVPDIPGISDFTGAAFHSADWEHSVSTAGKRVAVIGSGSTGTQLTCSLAAESARFLLFQRTAQWVFPLPNRRYSALNRTVHGRWPWFQQATHHFWRAAFNEIYGAAVMRPGWRRSALGWVCRAALRRVRDPQLRAQLTPPYQPMCKRLVAARGFYRAMQLPHVDLVTEAIDHVTAAGIVTRDGREHAVDVLVFATGFRAEDYMRPMELTGRDGITLDEVWAEGPYAYNTVALPGFPNLFMLVGPHSPFSHDSVLGIAETHADYILKWLELFDTGQVAEAEPTQEATARFNDSVRAAMPGTIFTSGCSSWYHGPDGNPMVWPWPARQHRELLAELRPDDFELRPRRTAAVPEPVQASR</sequence>
<proteinExistence type="inferred from homology"/>
<comment type="caution">
    <text evidence="5">The sequence shown here is derived from an EMBL/GenBank/DDBJ whole genome shotgun (WGS) entry which is preliminary data.</text>
</comment>
<dbReference type="InterPro" id="IPR020946">
    <property type="entry name" value="Flavin_mOase-like"/>
</dbReference>
<evidence type="ECO:0000256" key="3">
    <source>
        <dbReference type="ARBA" id="ARBA00022827"/>
    </source>
</evidence>
<dbReference type="InterPro" id="IPR051209">
    <property type="entry name" value="FAD-bind_Monooxygenase_sf"/>
</dbReference>
<protein>
    <submittedName>
        <fullName evidence="5">Cation diffusion facilitator CzcD-associated flavoprotein CzcO</fullName>
    </submittedName>
</protein>
<reference evidence="5 6" key="1">
    <citation type="submission" date="2020-08" db="EMBL/GenBank/DDBJ databases">
        <title>Sequencing the genomes of 1000 actinobacteria strains.</title>
        <authorList>
            <person name="Klenk H.-P."/>
        </authorList>
    </citation>
    <scope>NUCLEOTIDE SEQUENCE [LARGE SCALE GENOMIC DNA]</scope>
    <source>
        <strain evidence="5 6">DSM 41654</strain>
    </source>
</reference>